<feature type="compositionally biased region" description="Polar residues" evidence="1">
    <location>
        <begin position="153"/>
        <end position="184"/>
    </location>
</feature>
<keyword evidence="6" id="KW-1185">Reference proteome</keyword>
<dbReference type="AlphaFoldDB" id="A0AAN8NM58"/>
<evidence type="ECO:0000256" key="3">
    <source>
        <dbReference type="SAM" id="SignalP"/>
    </source>
</evidence>
<evidence type="ECO:0000259" key="4">
    <source>
        <dbReference type="Pfam" id="PF24808"/>
    </source>
</evidence>
<feature type="compositionally biased region" description="Low complexity" evidence="1">
    <location>
        <begin position="132"/>
        <end position="145"/>
    </location>
</feature>
<dbReference type="PANTHER" id="PTHR38118:SF2">
    <property type="entry name" value="CDP-ALCOHOL PHOSPHATIDYLTRANSFERASE PROTEIN"/>
    <property type="match status" value="1"/>
</dbReference>
<keyword evidence="2" id="KW-0472">Membrane</keyword>
<keyword evidence="2" id="KW-0812">Transmembrane</keyword>
<organism evidence="5 6">
    <name type="scientific">Arthrobotrys conoides</name>
    <dbReference type="NCBI Taxonomy" id="74498"/>
    <lineage>
        <taxon>Eukaryota</taxon>
        <taxon>Fungi</taxon>
        <taxon>Dikarya</taxon>
        <taxon>Ascomycota</taxon>
        <taxon>Pezizomycotina</taxon>
        <taxon>Orbiliomycetes</taxon>
        <taxon>Orbiliales</taxon>
        <taxon>Orbiliaceae</taxon>
        <taxon>Arthrobotrys</taxon>
    </lineage>
</organism>
<feature type="chain" id="PRO_5042923840" description="DUF7707 domain-containing protein" evidence="3">
    <location>
        <begin position="26"/>
        <end position="333"/>
    </location>
</feature>
<reference evidence="5 6" key="1">
    <citation type="submission" date="2019-10" db="EMBL/GenBank/DDBJ databases">
        <authorList>
            <person name="Palmer J.M."/>
        </authorList>
    </citation>
    <scope>NUCLEOTIDE SEQUENCE [LARGE SCALE GENOMIC DNA]</scope>
    <source>
        <strain evidence="5 6">TWF506</strain>
    </source>
</reference>
<feature type="transmembrane region" description="Helical" evidence="2">
    <location>
        <begin position="248"/>
        <end position="269"/>
    </location>
</feature>
<dbReference type="Proteomes" id="UP001307849">
    <property type="component" value="Unassembled WGS sequence"/>
</dbReference>
<dbReference type="PANTHER" id="PTHR38118">
    <property type="entry name" value="ANCHORED CELL WALL PROTEIN 11-RELATED"/>
    <property type="match status" value="1"/>
</dbReference>
<comment type="caution">
    <text evidence="5">The sequence shown here is derived from an EMBL/GenBank/DDBJ whole genome shotgun (WGS) entry which is preliminary data.</text>
</comment>
<dbReference type="Pfam" id="PF24808">
    <property type="entry name" value="DUF7707"/>
    <property type="match status" value="1"/>
</dbReference>
<sequence>MQRRWSQLTLFLILPFASLFLTASAQTNFDPNTVPLSTRNLWCQGNLQACTLVCGSTSLNTCNSNDLSYECICSDGTAADLAQYALTLPYFICQEATSQCLANNAGNPEGQVECNARQCANNTPGVDFGGVPTSTPSTTSSAGSPTPDPEPTSEVQSQDIGEITSSNPPEIPSTPTGQATVSERTTTTSSSTSSSTSGSPNAPSRTDRSSTTGTNDPSATSNGPSGERTGAGDSADGGGGKKGLSTGAIIGIAVGVGVPALLILLFLAYRWGGRQAKDPPTLAPAFVNKQPQWQGGNEIAGGGGYPGVGHGNEVGGIEGNYGVSNQRGFGGQY</sequence>
<feature type="region of interest" description="Disordered" evidence="1">
    <location>
        <begin position="125"/>
        <end position="240"/>
    </location>
</feature>
<proteinExistence type="predicted"/>
<feature type="compositionally biased region" description="Polar residues" evidence="1">
    <location>
        <begin position="198"/>
        <end position="224"/>
    </location>
</feature>
<name>A0AAN8NM58_9PEZI</name>
<evidence type="ECO:0000256" key="2">
    <source>
        <dbReference type="SAM" id="Phobius"/>
    </source>
</evidence>
<evidence type="ECO:0000313" key="5">
    <source>
        <dbReference type="EMBL" id="KAK6513017.1"/>
    </source>
</evidence>
<feature type="domain" description="DUF7707" evidence="4">
    <location>
        <begin position="28"/>
        <end position="122"/>
    </location>
</feature>
<keyword evidence="3" id="KW-0732">Signal</keyword>
<feature type="signal peptide" evidence="3">
    <location>
        <begin position="1"/>
        <end position="25"/>
    </location>
</feature>
<dbReference type="InterPro" id="IPR056124">
    <property type="entry name" value="DUF7707"/>
</dbReference>
<protein>
    <recommendedName>
        <fullName evidence="4">DUF7707 domain-containing protein</fullName>
    </recommendedName>
</protein>
<accession>A0AAN8NM58</accession>
<keyword evidence="2" id="KW-1133">Transmembrane helix</keyword>
<evidence type="ECO:0000313" key="6">
    <source>
        <dbReference type="Proteomes" id="UP001307849"/>
    </source>
</evidence>
<gene>
    <name evidence="5" type="ORF">TWF506_009179</name>
</gene>
<evidence type="ECO:0000256" key="1">
    <source>
        <dbReference type="SAM" id="MobiDB-lite"/>
    </source>
</evidence>
<dbReference type="EMBL" id="JAVHJM010000006">
    <property type="protein sequence ID" value="KAK6513017.1"/>
    <property type="molecule type" value="Genomic_DNA"/>
</dbReference>
<feature type="compositionally biased region" description="Low complexity" evidence="1">
    <location>
        <begin position="185"/>
        <end position="197"/>
    </location>
</feature>